<reference evidence="2 3" key="1">
    <citation type="submission" date="2019-05" db="EMBL/GenBank/DDBJ databases">
        <title>Another draft genome of Portunus trituberculatus and its Hox gene families provides insights of decapod evolution.</title>
        <authorList>
            <person name="Jeong J.-H."/>
            <person name="Song I."/>
            <person name="Kim S."/>
            <person name="Choi T."/>
            <person name="Kim D."/>
            <person name="Ryu S."/>
            <person name="Kim W."/>
        </authorList>
    </citation>
    <scope>NUCLEOTIDE SEQUENCE [LARGE SCALE GENOMIC DNA]</scope>
    <source>
        <tissue evidence="2">Muscle</tissue>
    </source>
</reference>
<evidence type="ECO:0000313" key="2">
    <source>
        <dbReference type="EMBL" id="MPC54743.1"/>
    </source>
</evidence>
<evidence type="ECO:0000313" key="3">
    <source>
        <dbReference type="Proteomes" id="UP000324222"/>
    </source>
</evidence>
<feature type="region of interest" description="Disordered" evidence="1">
    <location>
        <begin position="1"/>
        <end position="28"/>
    </location>
</feature>
<comment type="caution">
    <text evidence="2">The sequence shown here is derived from an EMBL/GenBank/DDBJ whole genome shotgun (WGS) entry which is preliminary data.</text>
</comment>
<gene>
    <name evidence="2" type="ORF">E2C01_048668</name>
</gene>
<dbReference type="Proteomes" id="UP000324222">
    <property type="component" value="Unassembled WGS sequence"/>
</dbReference>
<feature type="compositionally biased region" description="Polar residues" evidence="1">
    <location>
        <begin position="61"/>
        <end position="74"/>
    </location>
</feature>
<proteinExistence type="predicted"/>
<dbReference type="AlphaFoldDB" id="A0A5B7GBR1"/>
<feature type="compositionally biased region" description="Basic and acidic residues" evidence="1">
    <location>
        <begin position="12"/>
        <end position="22"/>
    </location>
</feature>
<feature type="compositionally biased region" description="Polar residues" evidence="1">
    <location>
        <begin position="82"/>
        <end position="91"/>
    </location>
</feature>
<accession>A0A5B7GBR1</accession>
<dbReference type="EMBL" id="VSRR010012605">
    <property type="protein sequence ID" value="MPC54743.1"/>
    <property type="molecule type" value="Genomic_DNA"/>
</dbReference>
<protein>
    <submittedName>
        <fullName evidence="2">Uncharacterized protein</fullName>
    </submittedName>
</protein>
<evidence type="ECO:0000256" key="1">
    <source>
        <dbReference type="SAM" id="MobiDB-lite"/>
    </source>
</evidence>
<sequence>MRPKSTRPSSLEGHRQHKEEHYTSVPELRNNRRPFTATCFLHVWLCGWGYLSATLKDTSTTASQRHSYITSTHPHLTDLKPHSNSRNTSDPQPFITDL</sequence>
<name>A0A5B7GBR1_PORTR</name>
<feature type="region of interest" description="Disordered" evidence="1">
    <location>
        <begin position="61"/>
        <end position="98"/>
    </location>
</feature>
<keyword evidence="3" id="KW-1185">Reference proteome</keyword>
<organism evidence="2 3">
    <name type="scientific">Portunus trituberculatus</name>
    <name type="common">Swimming crab</name>
    <name type="synonym">Neptunus trituberculatus</name>
    <dbReference type="NCBI Taxonomy" id="210409"/>
    <lineage>
        <taxon>Eukaryota</taxon>
        <taxon>Metazoa</taxon>
        <taxon>Ecdysozoa</taxon>
        <taxon>Arthropoda</taxon>
        <taxon>Crustacea</taxon>
        <taxon>Multicrustacea</taxon>
        <taxon>Malacostraca</taxon>
        <taxon>Eumalacostraca</taxon>
        <taxon>Eucarida</taxon>
        <taxon>Decapoda</taxon>
        <taxon>Pleocyemata</taxon>
        <taxon>Brachyura</taxon>
        <taxon>Eubrachyura</taxon>
        <taxon>Portunoidea</taxon>
        <taxon>Portunidae</taxon>
        <taxon>Portuninae</taxon>
        <taxon>Portunus</taxon>
    </lineage>
</organism>